<evidence type="ECO:0000256" key="4">
    <source>
        <dbReference type="ARBA" id="ARBA00022729"/>
    </source>
</evidence>
<dbReference type="InterPro" id="IPR001254">
    <property type="entry name" value="Trypsin_dom"/>
</dbReference>
<dbReference type="InterPro" id="IPR043504">
    <property type="entry name" value="Peptidase_S1_PA_chymotrypsin"/>
</dbReference>
<dbReference type="STRING" id="7159.Q16NA7"/>
<reference evidence="11" key="1">
    <citation type="submission" date="2005-10" db="EMBL/GenBank/DDBJ databases">
        <authorList>
            <person name="Loftus B.J."/>
            <person name="Nene V.M."/>
            <person name="Hannick L.I."/>
            <person name="Bidwell S."/>
            <person name="Haas B."/>
            <person name="Amedeo P."/>
            <person name="Orvis J."/>
            <person name="Wortman J.R."/>
            <person name="White O.R."/>
            <person name="Salzberg S."/>
            <person name="Shumway M."/>
            <person name="Koo H."/>
            <person name="Zhao Y."/>
            <person name="Holmes M."/>
            <person name="Miller J."/>
            <person name="Schatz M."/>
            <person name="Pop M."/>
            <person name="Pai G."/>
            <person name="Utterback T."/>
            <person name="Rogers Y.-H."/>
            <person name="Kravitz S."/>
            <person name="Fraser C.M."/>
        </authorList>
    </citation>
    <scope>NUCLEOTIDE SEQUENCE</scope>
    <source>
        <strain evidence="11">Liverpool</strain>
    </source>
</reference>
<evidence type="ECO:0000256" key="3">
    <source>
        <dbReference type="ARBA" id="ARBA00022588"/>
    </source>
</evidence>
<dbReference type="Pfam" id="PF00089">
    <property type="entry name" value="Trypsin"/>
    <property type="match status" value="1"/>
</dbReference>
<keyword evidence="6" id="KW-1015">Disulfide bond</keyword>
<dbReference type="HOGENOM" id="CLU_006842_0_5_1"/>
<dbReference type="AlphaFoldDB" id="Q16NA7"/>
<evidence type="ECO:0000313" key="12">
    <source>
        <dbReference type="Proteomes" id="UP000682892"/>
    </source>
</evidence>
<reference evidence="11" key="2">
    <citation type="journal article" date="2007" name="Science">
        <title>Genome sequence of Aedes aegypti, a major arbovirus vector.</title>
        <authorList>
            <person name="Nene V."/>
            <person name="Wortman J.R."/>
            <person name="Lawson D."/>
            <person name="Haas B."/>
            <person name="Kodira C."/>
            <person name="Tu Z.J."/>
            <person name="Loftus B."/>
            <person name="Xi Z."/>
            <person name="Megy K."/>
            <person name="Grabherr M."/>
            <person name="Ren Q."/>
            <person name="Zdobnov E.M."/>
            <person name="Lobo N.F."/>
            <person name="Campbell K.S."/>
            <person name="Brown S.E."/>
            <person name="Bonaldo M.F."/>
            <person name="Zhu J."/>
            <person name="Sinkins S.P."/>
            <person name="Hogenkamp D.G."/>
            <person name="Amedeo P."/>
            <person name="Arensburger P."/>
            <person name="Atkinson P.W."/>
            <person name="Bidwell S."/>
            <person name="Biedler J."/>
            <person name="Birney E."/>
            <person name="Bruggner R.V."/>
            <person name="Costas J."/>
            <person name="Coy M.R."/>
            <person name="Crabtree J."/>
            <person name="Crawford M."/>
            <person name="Debruyn B."/>
            <person name="Decaprio D."/>
            <person name="Eiglmeier K."/>
            <person name="Eisenstadt E."/>
            <person name="El-Dorry H."/>
            <person name="Gelbart W.M."/>
            <person name="Gomes S.L."/>
            <person name="Hammond M."/>
            <person name="Hannick L.I."/>
            <person name="Hogan J.R."/>
            <person name="Holmes M.H."/>
            <person name="Jaffe D."/>
            <person name="Johnston J.S."/>
            <person name="Kennedy R.C."/>
            <person name="Koo H."/>
            <person name="Kravitz S."/>
            <person name="Kriventseva E.V."/>
            <person name="Kulp D."/>
            <person name="Labutti K."/>
            <person name="Lee E."/>
            <person name="Li S."/>
            <person name="Lovin D.D."/>
            <person name="Mao C."/>
            <person name="Mauceli E."/>
            <person name="Menck C.F."/>
            <person name="Miller J.R."/>
            <person name="Montgomery P."/>
            <person name="Mori A."/>
            <person name="Nascimento A.L."/>
            <person name="Naveira H.F."/>
            <person name="Nusbaum C."/>
            <person name="O'leary S."/>
            <person name="Orvis J."/>
            <person name="Pertea M."/>
            <person name="Quesneville H."/>
            <person name="Reidenbach K.R."/>
            <person name="Rogers Y.H."/>
            <person name="Roth C.W."/>
            <person name="Schneider J.R."/>
            <person name="Schatz M."/>
            <person name="Shumway M."/>
            <person name="Stanke M."/>
            <person name="Stinson E.O."/>
            <person name="Tubio J.M."/>
            <person name="Vanzee J.P."/>
            <person name="Verjovski-Almeida S."/>
            <person name="Werner D."/>
            <person name="White O."/>
            <person name="Wyder S."/>
            <person name="Zeng Q."/>
            <person name="Zhao Q."/>
            <person name="Zhao Y."/>
            <person name="Hill C.A."/>
            <person name="Raikhel A.S."/>
            <person name="Soares M.B."/>
            <person name="Knudson D.L."/>
            <person name="Lee N.H."/>
            <person name="Galagan J."/>
            <person name="Salzberg S.L."/>
            <person name="Paulsen I.T."/>
            <person name="Dimopoulos G."/>
            <person name="Collins F.H."/>
            <person name="Birren B."/>
            <person name="Fraser-Liggett C.M."/>
            <person name="Severson D.W."/>
        </authorList>
    </citation>
    <scope>NUCLEOTIDE SEQUENCE [LARGE SCALE GENOMIC DNA]</scope>
    <source>
        <strain evidence="11">Liverpool</strain>
    </source>
</reference>
<evidence type="ECO:0000256" key="9">
    <source>
        <dbReference type="SAM" id="SignalP"/>
    </source>
</evidence>
<dbReference type="SMART" id="SM00020">
    <property type="entry name" value="Tryp_SPc"/>
    <property type="match status" value="1"/>
</dbReference>
<comment type="subcellular location">
    <subcellularLocation>
        <location evidence="1">Secreted</location>
    </subcellularLocation>
</comment>
<dbReference type="VEuPathDB" id="VectorBase:AAEL018109"/>
<dbReference type="OMA" id="WHATIFL"/>
<dbReference type="SUPFAM" id="SSF50494">
    <property type="entry name" value="Trypsin-like serine proteases"/>
    <property type="match status" value="1"/>
</dbReference>
<comment type="similarity">
    <text evidence="8">Belongs to the peptidase S1 family. CLIP subfamily.</text>
</comment>
<dbReference type="PhylomeDB" id="Q16NA7"/>
<dbReference type="PRINTS" id="PR00722">
    <property type="entry name" value="CHYMOTRYPSIN"/>
</dbReference>
<sequence length="303" mass="33539">MFGSRASRLLIFGLIVFLKVITIHKGNALQCGVPQVRKNELIVQGHNTAPGAWPWHVAIYHRNSRSNSYSCGGTLISEQYVLTAAHCTINQHNQYQLANSRIFVRLGVHNLDALNPQTLQQHEIQKIHIPNSFTGLELRNDIAILELNTLARFNDYVQPACVSTSDSLVGQYGTVIGWGVTEEEVISPILKSAKMPVVDSITCLASNRAVFGETLDKGIFCAGYLNGTIVCNGDSGGGIFFQVDNVWYLGGIVSYSQKRDDSNLFQAKSYGAFTNVREYLRWISSVTNLMFHDVHYVPTAEGL</sequence>
<dbReference type="GO" id="GO:0004252">
    <property type="term" value="F:serine-type endopeptidase activity"/>
    <property type="evidence" value="ECO:0007669"/>
    <property type="project" value="InterPro"/>
</dbReference>
<feature type="chain" id="PRO_5014307214" evidence="9">
    <location>
        <begin position="29"/>
        <end position="303"/>
    </location>
</feature>
<keyword evidence="5" id="KW-0391">Immunity</keyword>
<dbReference type="Proteomes" id="UP000682892">
    <property type="component" value="Unassembled WGS sequence"/>
</dbReference>
<name>Q16NA7_AEDAE</name>
<feature type="signal peptide" evidence="9">
    <location>
        <begin position="1"/>
        <end position="28"/>
    </location>
</feature>
<proteinExistence type="inferred from homology"/>
<keyword evidence="2" id="KW-0964">Secreted</keyword>
<dbReference type="FunFam" id="2.40.10.10:FF:000028">
    <property type="entry name" value="Serine protease easter"/>
    <property type="match status" value="1"/>
</dbReference>
<dbReference type="InterPro" id="IPR009003">
    <property type="entry name" value="Peptidase_S1_PA"/>
</dbReference>
<dbReference type="PANTHER" id="PTHR24252:SF7">
    <property type="entry name" value="HYALIN"/>
    <property type="match status" value="1"/>
</dbReference>
<dbReference type="PROSITE" id="PS00134">
    <property type="entry name" value="TRYPSIN_HIS"/>
    <property type="match status" value="1"/>
</dbReference>
<evidence type="ECO:0000256" key="2">
    <source>
        <dbReference type="ARBA" id="ARBA00022525"/>
    </source>
</evidence>
<organism evidence="11 12">
    <name type="scientific">Aedes aegypti</name>
    <name type="common">Yellowfever mosquito</name>
    <name type="synonym">Culex aegypti</name>
    <dbReference type="NCBI Taxonomy" id="7159"/>
    <lineage>
        <taxon>Eukaryota</taxon>
        <taxon>Metazoa</taxon>
        <taxon>Ecdysozoa</taxon>
        <taxon>Arthropoda</taxon>
        <taxon>Hexapoda</taxon>
        <taxon>Insecta</taxon>
        <taxon>Pterygota</taxon>
        <taxon>Neoptera</taxon>
        <taxon>Endopterygota</taxon>
        <taxon>Diptera</taxon>
        <taxon>Nematocera</taxon>
        <taxon>Culicoidea</taxon>
        <taxon>Culicidae</taxon>
        <taxon>Culicinae</taxon>
        <taxon>Aedini</taxon>
        <taxon>Aedes</taxon>
        <taxon>Stegomyia</taxon>
    </lineage>
</organism>
<dbReference type="PaxDb" id="7159-AAEL012028-PA"/>
<protein>
    <submittedName>
        <fullName evidence="11">AAEL012028-PA</fullName>
    </submittedName>
</protein>
<dbReference type="InterPro" id="IPR001314">
    <property type="entry name" value="Peptidase_S1A"/>
</dbReference>
<dbReference type="GO" id="GO:0006508">
    <property type="term" value="P:proteolysis"/>
    <property type="evidence" value="ECO:0007669"/>
    <property type="project" value="InterPro"/>
</dbReference>
<dbReference type="GO" id="GO:0045087">
    <property type="term" value="P:innate immune response"/>
    <property type="evidence" value="ECO:0007669"/>
    <property type="project" value="UniProtKB-KW"/>
</dbReference>
<feature type="domain" description="Peptidase S1" evidence="10">
    <location>
        <begin position="42"/>
        <end position="288"/>
    </location>
</feature>
<evidence type="ECO:0000256" key="1">
    <source>
        <dbReference type="ARBA" id="ARBA00004613"/>
    </source>
</evidence>
<dbReference type="InterPro" id="IPR018114">
    <property type="entry name" value="TRYPSIN_HIS"/>
</dbReference>
<keyword evidence="7" id="KW-0325">Glycoprotein</keyword>
<keyword evidence="4 9" id="KW-0732">Signal</keyword>
<evidence type="ECO:0000256" key="6">
    <source>
        <dbReference type="ARBA" id="ARBA00023157"/>
    </source>
</evidence>
<dbReference type="PROSITE" id="PS50240">
    <property type="entry name" value="TRYPSIN_DOM"/>
    <property type="match status" value="1"/>
</dbReference>
<gene>
    <name evidence="11" type="ORF">AaeL_AAEL012028</name>
</gene>
<dbReference type="EMBL" id="CH477831">
    <property type="protein sequence ID" value="EAT35840.1"/>
    <property type="molecule type" value="Genomic_DNA"/>
</dbReference>
<evidence type="ECO:0000256" key="7">
    <source>
        <dbReference type="ARBA" id="ARBA00023180"/>
    </source>
</evidence>
<dbReference type="PANTHER" id="PTHR24252">
    <property type="entry name" value="ACROSIN-RELATED"/>
    <property type="match status" value="1"/>
</dbReference>
<dbReference type="CDD" id="cd00190">
    <property type="entry name" value="Tryp_SPc"/>
    <property type="match status" value="1"/>
</dbReference>
<evidence type="ECO:0000313" key="11">
    <source>
        <dbReference type="EMBL" id="EAT35840.1"/>
    </source>
</evidence>
<dbReference type="eggNOG" id="KOG3627">
    <property type="taxonomic scope" value="Eukaryota"/>
</dbReference>
<accession>Q16NA7</accession>
<evidence type="ECO:0000256" key="8">
    <source>
        <dbReference type="ARBA" id="ARBA00024195"/>
    </source>
</evidence>
<reference evidence="11" key="3">
    <citation type="submission" date="2012-09" db="EMBL/GenBank/DDBJ databases">
        <authorList>
            <consortium name="VectorBase"/>
        </authorList>
    </citation>
    <scope>NUCLEOTIDE SEQUENCE</scope>
    <source>
        <strain evidence="11">Liverpool</strain>
    </source>
</reference>
<dbReference type="Gene3D" id="2.40.10.10">
    <property type="entry name" value="Trypsin-like serine proteases"/>
    <property type="match status" value="1"/>
</dbReference>
<evidence type="ECO:0000256" key="5">
    <source>
        <dbReference type="ARBA" id="ARBA00022859"/>
    </source>
</evidence>
<keyword evidence="3" id="KW-0399">Innate immunity</keyword>
<evidence type="ECO:0000259" key="10">
    <source>
        <dbReference type="PROSITE" id="PS50240"/>
    </source>
</evidence>
<dbReference type="GO" id="GO:0005576">
    <property type="term" value="C:extracellular region"/>
    <property type="evidence" value="ECO:0007669"/>
    <property type="project" value="UniProtKB-SubCell"/>
</dbReference>